<dbReference type="AlphaFoldDB" id="A0A2R5GRT1"/>
<evidence type="ECO:0000313" key="1">
    <source>
        <dbReference type="EMBL" id="GBG31051.1"/>
    </source>
</evidence>
<accession>A0A2R5GRT1</accession>
<dbReference type="OrthoDB" id="199041at2759"/>
<dbReference type="GO" id="GO:0032259">
    <property type="term" value="P:methylation"/>
    <property type="evidence" value="ECO:0007669"/>
    <property type="project" value="UniProtKB-KW"/>
</dbReference>
<dbReference type="PANTHER" id="PTHR12890:SF0">
    <property type="entry name" value="PROTEIN-L-HISTIDINE N-PROS-METHYLTRANSFERASE"/>
    <property type="match status" value="1"/>
</dbReference>
<dbReference type="Pfam" id="PF05219">
    <property type="entry name" value="DREV"/>
    <property type="match status" value="1"/>
</dbReference>
<proteinExistence type="predicted"/>
<dbReference type="InParanoid" id="A0A2R5GRT1"/>
<dbReference type="Proteomes" id="UP000241890">
    <property type="component" value="Unassembled WGS sequence"/>
</dbReference>
<dbReference type="SUPFAM" id="SSF53335">
    <property type="entry name" value="S-adenosyl-L-methionine-dependent methyltransferases"/>
    <property type="match status" value="1"/>
</dbReference>
<protein>
    <submittedName>
        <fullName evidence="1">Methyltransferase-like protein 9</fullName>
    </submittedName>
</protein>
<keyword evidence="2" id="KW-1185">Reference proteome</keyword>
<reference evidence="1 2" key="1">
    <citation type="submission" date="2017-12" db="EMBL/GenBank/DDBJ databases">
        <title>Sequencing, de novo assembly and annotation of complete genome of a new Thraustochytrid species, strain FCC1311.</title>
        <authorList>
            <person name="Sedici K."/>
            <person name="Godart F."/>
            <person name="Aiese Cigliano R."/>
            <person name="Sanseverino W."/>
            <person name="Barakat M."/>
            <person name="Ortet P."/>
            <person name="Marechal E."/>
            <person name="Cagnac O."/>
            <person name="Amato A."/>
        </authorList>
    </citation>
    <scope>NUCLEOTIDE SEQUENCE [LARGE SCALE GENOMIC DNA]</scope>
</reference>
<name>A0A2R5GRT1_9STRA</name>
<dbReference type="InterPro" id="IPR007884">
    <property type="entry name" value="METL9"/>
</dbReference>
<organism evidence="1 2">
    <name type="scientific">Hondaea fermentalgiana</name>
    <dbReference type="NCBI Taxonomy" id="2315210"/>
    <lineage>
        <taxon>Eukaryota</taxon>
        <taxon>Sar</taxon>
        <taxon>Stramenopiles</taxon>
        <taxon>Bigyra</taxon>
        <taxon>Labyrinthulomycetes</taxon>
        <taxon>Thraustochytrida</taxon>
        <taxon>Thraustochytriidae</taxon>
        <taxon>Hondaea</taxon>
    </lineage>
</organism>
<dbReference type="InterPro" id="IPR029063">
    <property type="entry name" value="SAM-dependent_MTases_sf"/>
</dbReference>
<dbReference type="CDD" id="cd02440">
    <property type="entry name" value="AdoMet_MTases"/>
    <property type="match status" value="1"/>
</dbReference>
<dbReference type="PANTHER" id="PTHR12890">
    <property type="entry name" value="DREV PROTEIN"/>
    <property type="match status" value="1"/>
</dbReference>
<dbReference type="Gene3D" id="3.40.50.150">
    <property type="entry name" value="Vaccinia Virus protein VP39"/>
    <property type="match status" value="1"/>
</dbReference>
<keyword evidence="1" id="KW-0489">Methyltransferase</keyword>
<evidence type="ECO:0000313" key="2">
    <source>
        <dbReference type="Proteomes" id="UP000241890"/>
    </source>
</evidence>
<gene>
    <name evidence="1" type="ORF">FCC1311_072722</name>
</gene>
<sequence length="318" mass="34693">MVGTGHDDREQTPKTMAAPRTAAAKLRYGAGQALQEAARSRGVRFCELHADDATRRFVDTAPVAPPSQALAHRVLSLFMSYYDANAALGIYPLHLFSQPQWTQLMREADLLPTGSAENVSKRFSRVLDIGAGDGSMAQELLLPLADEVHATETASRMAALARKRGIDCKEIDVSAPDAGRELGSDFDLVCIFNVLDRTARPLSLLRTASELLAPGGACVIASPLPMRQICFDGSLKRQPDETLPMPDPRSPELAAYSSATDNDNWDAYAYAFMFDFLPQHAPGLRLDTFTRLPYLSGGDLAEPLIEYDDIAVVLRKDP</sequence>
<keyword evidence="1" id="KW-0808">Transferase</keyword>
<comment type="caution">
    <text evidence="1">The sequence shown here is derived from an EMBL/GenBank/DDBJ whole genome shotgun (WGS) entry which is preliminary data.</text>
</comment>
<dbReference type="EMBL" id="BEYU01000089">
    <property type="protein sequence ID" value="GBG31051.1"/>
    <property type="molecule type" value="Genomic_DNA"/>
</dbReference>
<dbReference type="GO" id="GO:0106370">
    <property type="term" value="F:protein-L-histidine N-pros-methyltransferase activity"/>
    <property type="evidence" value="ECO:0007669"/>
    <property type="project" value="InterPro"/>
</dbReference>